<keyword evidence="1" id="KW-0175">Coiled coil</keyword>
<dbReference type="PANTHER" id="PTHR45691:SF6">
    <property type="entry name" value="PROTEIN DIAPHANOUS"/>
    <property type="match status" value="1"/>
</dbReference>
<feature type="compositionally biased region" description="Basic and acidic residues" evidence="2">
    <location>
        <begin position="1074"/>
        <end position="1091"/>
    </location>
</feature>
<feature type="compositionally biased region" description="Acidic residues" evidence="2">
    <location>
        <begin position="553"/>
        <end position="567"/>
    </location>
</feature>
<dbReference type="GO" id="GO:0030041">
    <property type="term" value="P:actin filament polymerization"/>
    <property type="evidence" value="ECO:0007669"/>
    <property type="project" value="TreeGrafter"/>
</dbReference>
<feature type="region of interest" description="Disordered" evidence="2">
    <location>
        <begin position="523"/>
        <end position="576"/>
    </location>
</feature>
<name>A0A6A5ZKE4_9PLEO</name>
<dbReference type="GO" id="GO:0005884">
    <property type="term" value="C:actin filament"/>
    <property type="evidence" value="ECO:0007669"/>
    <property type="project" value="TreeGrafter"/>
</dbReference>
<feature type="region of interest" description="Disordered" evidence="2">
    <location>
        <begin position="460"/>
        <end position="505"/>
    </location>
</feature>
<feature type="coiled-coil region" evidence="1">
    <location>
        <begin position="769"/>
        <end position="825"/>
    </location>
</feature>
<dbReference type="PANTHER" id="PTHR45691">
    <property type="entry name" value="PROTEIN DIAPHANOUS"/>
    <property type="match status" value="1"/>
</dbReference>
<dbReference type="OrthoDB" id="3694717at2759"/>
<evidence type="ECO:0000256" key="2">
    <source>
        <dbReference type="SAM" id="MobiDB-lite"/>
    </source>
</evidence>
<feature type="region of interest" description="Disordered" evidence="2">
    <location>
        <begin position="1074"/>
        <end position="1107"/>
    </location>
</feature>
<accession>A0A6A5ZKE4</accession>
<dbReference type="Pfam" id="PF17111">
    <property type="entry name" value="PigL_N"/>
    <property type="match status" value="1"/>
</dbReference>
<feature type="compositionally biased region" description="Basic and acidic residues" evidence="2">
    <location>
        <begin position="226"/>
        <end position="242"/>
    </location>
</feature>
<feature type="compositionally biased region" description="Pro residues" evidence="2">
    <location>
        <begin position="973"/>
        <end position="985"/>
    </location>
</feature>
<dbReference type="InterPro" id="IPR054464">
    <property type="entry name" value="ULD_fung"/>
</dbReference>
<gene>
    <name evidence="5" type="ORF">BDV96DRAFT_568379</name>
</gene>
<dbReference type="InterPro" id="IPR031348">
    <property type="entry name" value="PigL_N"/>
</dbReference>
<evidence type="ECO:0000313" key="5">
    <source>
        <dbReference type="EMBL" id="KAF2118721.1"/>
    </source>
</evidence>
<reference evidence="5" key="1">
    <citation type="journal article" date="2020" name="Stud. Mycol.">
        <title>101 Dothideomycetes genomes: a test case for predicting lifestyles and emergence of pathogens.</title>
        <authorList>
            <person name="Haridas S."/>
            <person name="Albert R."/>
            <person name="Binder M."/>
            <person name="Bloem J."/>
            <person name="Labutti K."/>
            <person name="Salamov A."/>
            <person name="Andreopoulos B."/>
            <person name="Baker S."/>
            <person name="Barry K."/>
            <person name="Bills G."/>
            <person name="Bluhm B."/>
            <person name="Cannon C."/>
            <person name="Castanera R."/>
            <person name="Culley D."/>
            <person name="Daum C."/>
            <person name="Ezra D."/>
            <person name="Gonzalez J."/>
            <person name="Henrissat B."/>
            <person name="Kuo A."/>
            <person name="Liang C."/>
            <person name="Lipzen A."/>
            <person name="Lutzoni F."/>
            <person name="Magnuson J."/>
            <person name="Mondo S."/>
            <person name="Nolan M."/>
            <person name="Ohm R."/>
            <person name="Pangilinan J."/>
            <person name="Park H.-J."/>
            <person name="Ramirez L."/>
            <person name="Alfaro M."/>
            <person name="Sun H."/>
            <person name="Tritt A."/>
            <person name="Yoshinaga Y."/>
            <person name="Zwiers L.-H."/>
            <person name="Turgeon B."/>
            <person name="Goodwin S."/>
            <person name="Spatafora J."/>
            <person name="Crous P."/>
            <person name="Grigoriev I."/>
        </authorList>
    </citation>
    <scope>NUCLEOTIDE SEQUENCE</scope>
    <source>
        <strain evidence="5">CBS 627.86</strain>
    </source>
</reference>
<evidence type="ECO:0000259" key="3">
    <source>
        <dbReference type="Pfam" id="PF17111"/>
    </source>
</evidence>
<dbReference type="EMBL" id="ML977316">
    <property type="protein sequence ID" value="KAF2118721.1"/>
    <property type="molecule type" value="Genomic_DNA"/>
</dbReference>
<keyword evidence="6" id="KW-1185">Reference proteome</keyword>
<dbReference type="Proteomes" id="UP000799770">
    <property type="component" value="Unassembled WGS sequence"/>
</dbReference>
<feature type="region of interest" description="Disordered" evidence="2">
    <location>
        <begin position="908"/>
        <end position="1046"/>
    </location>
</feature>
<organism evidence="5 6">
    <name type="scientific">Lophiotrema nucula</name>
    <dbReference type="NCBI Taxonomy" id="690887"/>
    <lineage>
        <taxon>Eukaryota</taxon>
        <taxon>Fungi</taxon>
        <taxon>Dikarya</taxon>
        <taxon>Ascomycota</taxon>
        <taxon>Pezizomycotina</taxon>
        <taxon>Dothideomycetes</taxon>
        <taxon>Pleosporomycetidae</taxon>
        <taxon>Pleosporales</taxon>
        <taxon>Lophiotremataceae</taxon>
        <taxon>Lophiotrema</taxon>
    </lineage>
</organism>
<proteinExistence type="predicted"/>
<protein>
    <submittedName>
        <fullName evidence="5">Uncharacterized protein</fullName>
    </submittedName>
</protein>
<dbReference type="Pfam" id="PF22893">
    <property type="entry name" value="ULD_2"/>
    <property type="match status" value="1"/>
</dbReference>
<feature type="domain" description="Azaphilone pigments biosynthesis cluster protein L N-terminal" evidence="3">
    <location>
        <begin position="2"/>
        <end position="103"/>
    </location>
</feature>
<sequence length="1122" mass="122527">MADPLSITASVLAVVGAGIKVSIALFTLVETVSTASRRVEAIANDIQSTCGILDQLSALVEARIEGRRILNARALGDVKGELRNCKSVFREIEKYLRRATKQVDGIGRSLTLLPGSKKKKRLELSRGEKAKWPFLQPHFGELRSDLRDSKQNLTLMIVVANYRVLLMRSVVTNDEEEEKEKLRDQIVVLHQRTATGISRRETMSFESESEKENAVRKLFRKMNEWRRREKSVEEGARELNEKQEEDGENTTAQSNTNIRHAMGPEQTHQTIPEVDENQNEGPAAQISPADISPHPQPETQKLDAVELEGAGRPGTAASGAASGDLADSIVESEGQLEQPDSSRNIVESPRAKVGDGGQGEDVQVVEESENVITHQAMGVGDRDSNSDNRMAETVENAGAEQISEAHTSEALETRLPSLLPSEVEANEPSVASPVEAALTQIPIPVQTLLIKDPQAHLAFASEHPSRSAPTPPPIANASNEDEDDGWGAWSGKPKPKKKAKKTSAETKLSLSAINVVAETVASRVSDPAPPWSFSGGTTKLMSKKGKQPIRDLDESDEDEADDEEDDDKVLSSTTETFHVDEERVQQLLRAWTTGATPGLHDGKARALTIHELRLPKEDIQALLEEHKDGSRNPFKSIFKLNAYQRRLVLEHVAAVDSTLLYVDIWGQEQMSTVFGVVEIAVLMWVTSTPADKQIDFDSDTFLVQKDTTSGLSAEMGVKARSGEAVRRGISGYEDPLEQRVRVMRFEEETRRARQEAVAKSDSGEAAQLLEAASKAREDAEARAAKEAQQIKTAYEKSLAEAKAAAEELEKAKKAAEEEAEKLKPSDAPKLPIKFKDAVGRKFSFPWHLVKTWKGMEELINQAFLHVDVIGPHVHEGHYDLVGPSGEIILPQVWESMIQPDMAITMHMWPMPEAPAPPKDVPAPPSSNKSPPPPPPPPPGTTIIPPAIEIVSSPKSREQGRKPPQRVNSWISSMPPPPPPPPPPPGASGHKAPPSSFTAWMGPGAKRTKSKVSSSQVPSQVVNIPPPPPPPPIWDASSTSSTKKKSKPIAAPFMKWAAGAGPGPSKILRTQKMYDKMADSDEEPEARVEKKEGKKKHDGIGGGEGGDVVEKLLLKWTDDVEDE</sequence>
<feature type="compositionally biased region" description="Pro residues" evidence="2">
    <location>
        <begin position="1023"/>
        <end position="1032"/>
    </location>
</feature>
<feature type="region of interest" description="Disordered" evidence="2">
    <location>
        <begin position="332"/>
        <end position="359"/>
    </location>
</feature>
<evidence type="ECO:0000256" key="1">
    <source>
        <dbReference type="SAM" id="Coils"/>
    </source>
</evidence>
<dbReference type="InterPro" id="IPR051412">
    <property type="entry name" value="Formin_Homology_Diaphanous_sf"/>
</dbReference>
<dbReference type="AlphaFoldDB" id="A0A6A5ZKE4"/>
<feature type="region of interest" description="Disordered" evidence="2">
    <location>
        <begin position="226"/>
        <end position="255"/>
    </location>
</feature>
<feature type="region of interest" description="Disordered" evidence="2">
    <location>
        <begin position="278"/>
        <end position="297"/>
    </location>
</feature>
<feature type="compositionally biased region" description="Low complexity" evidence="2">
    <location>
        <begin position="1011"/>
        <end position="1022"/>
    </location>
</feature>
<feature type="compositionally biased region" description="Pro residues" evidence="2">
    <location>
        <begin position="911"/>
        <end position="939"/>
    </location>
</feature>
<evidence type="ECO:0000313" key="6">
    <source>
        <dbReference type="Proteomes" id="UP000799770"/>
    </source>
</evidence>
<evidence type="ECO:0000259" key="4">
    <source>
        <dbReference type="Pfam" id="PF22893"/>
    </source>
</evidence>
<feature type="domain" description="Ubiquitin-like" evidence="4">
    <location>
        <begin position="830"/>
        <end position="911"/>
    </location>
</feature>